<evidence type="ECO:0000313" key="3">
    <source>
        <dbReference type="EMBL" id="GAA5531928.1"/>
    </source>
</evidence>
<accession>A0ABP9XAN0</accession>
<name>A0ABP9XAN0_9DEIO</name>
<feature type="region of interest" description="Disordered" evidence="1">
    <location>
        <begin position="335"/>
        <end position="355"/>
    </location>
</feature>
<evidence type="ECO:0000256" key="2">
    <source>
        <dbReference type="SAM" id="SignalP"/>
    </source>
</evidence>
<protein>
    <submittedName>
        <fullName evidence="3">Uncharacterized protein</fullName>
    </submittedName>
</protein>
<dbReference type="RefSeq" id="WP_345450558.1">
    <property type="nucleotide sequence ID" value="NZ_BAABRV010000001.1"/>
</dbReference>
<gene>
    <name evidence="3" type="ORF">Dalu01_00305</name>
</gene>
<organism evidence="3 4">
    <name type="scientific">Deinococcus aluminii</name>
    <dbReference type="NCBI Taxonomy" id="1656885"/>
    <lineage>
        <taxon>Bacteria</taxon>
        <taxon>Thermotogati</taxon>
        <taxon>Deinococcota</taxon>
        <taxon>Deinococci</taxon>
        <taxon>Deinococcales</taxon>
        <taxon>Deinococcaceae</taxon>
        <taxon>Deinococcus</taxon>
    </lineage>
</organism>
<evidence type="ECO:0000313" key="4">
    <source>
        <dbReference type="Proteomes" id="UP001404956"/>
    </source>
</evidence>
<sequence length="355" mass="38188">MNRSLSAVRLTALLTTLLASAALAAGPRSSLIGASFSEDAEIVTGSPELAEFAGALRQVATAAGGSCVKSEYVLWDSQDGLEDTFTRGLKSLGYTYTLLDSSDDEDGHFDVFRVSQGNTTLAGIWAESDGTVLLGWCTLKTAQAAEPARTAPATSAPVAGASAWPVFGTFKVGDRVQFYAPNGWHQGVVKQVGPQPGKSTGQDWAQEKKYLITRSDISWDEWQEWGNVAHLSRSPYWTGFFVGDWALGEMMAVNTSVSGSVETTEFSYAGASEGLRIKADGTYEWKEGGGQVTRGRWSAAPDGPGIVVKDAKGRVWTLRNQTNLTTEKIRKLESARLYPSDPSQMGKAATRPIRR</sequence>
<keyword evidence="2" id="KW-0732">Signal</keyword>
<dbReference type="Proteomes" id="UP001404956">
    <property type="component" value="Unassembled WGS sequence"/>
</dbReference>
<proteinExistence type="predicted"/>
<feature type="chain" id="PRO_5045872780" evidence="2">
    <location>
        <begin position="25"/>
        <end position="355"/>
    </location>
</feature>
<comment type="caution">
    <text evidence="3">The sequence shown here is derived from an EMBL/GenBank/DDBJ whole genome shotgun (WGS) entry which is preliminary data.</text>
</comment>
<dbReference type="EMBL" id="BAABRV010000001">
    <property type="protein sequence ID" value="GAA5531928.1"/>
    <property type="molecule type" value="Genomic_DNA"/>
</dbReference>
<feature type="signal peptide" evidence="2">
    <location>
        <begin position="1"/>
        <end position="24"/>
    </location>
</feature>
<reference evidence="3 4" key="1">
    <citation type="submission" date="2024-02" db="EMBL/GenBank/DDBJ databases">
        <title>Deinococcus aluminii NBRC 112889.</title>
        <authorList>
            <person name="Ichikawa N."/>
            <person name="Katano-Makiyama Y."/>
            <person name="Hidaka K."/>
        </authorList>
    </citation>
    <scope>NUCLEOTIDE SEQUENCE [LARGE SCALE GENOMIC DNA]</scope>
    <source>
        <strain evidence="3 4">NBRC 112889</strain>
    </source>
</reference>
<keyword evidence="4" id="KW-1185">Reference proteome</keyword>
<evidence type="ECO:0000256" key="1">
    <source>
        <dbReference type="SAM" id="MobiDB-lite"/>
    </source>
</evidence>